<dbReference type="InterPro" id="IPR015421">
    <property type="entry name" value="PyrdxlP-dep_Trfase_major"/>
</dbReference>
<proteinExistence type="inferred from homology"/>
<keyword evidence="8" id="KW-1185">Reference proteome</keyword>
<dbReference type="PANTHER" id="PTHR46383:SF1">
    <property type="entry name" value="ASPARTATE AMINOTRANSFERASE"/>
    <property type="match status" value="1"/>
</dbReference>
<comment type="cofactor">
    <cofactor evidence="1">
        <name>pyridoxal 5'-phosphate</name>
        <dbReference type="ChEBI" id="CHEBI:597326"/>
    </cofactor>
</comment>
<dbReference type="Pfam" id="PF00155">
    <property type="entry name" value="Aminotran_1_2"/>
    <property type="match status" value="1"/>
</dbReference>
<dbReference type="AlphaFoldDB" id="A0A0A2E4X1"/>
<dbReference type="CDD" id="cd00609">
    <property type="entry name" value="AAT_like"/>
    <property type="match status" value="1"/>
</dbReference>
<reference evidence="7 8" key="1">
    <citation type="submission" date="2014-09" db="EMBL/GenBank/DDBJ databases">
        <title>Draft Genome Sequence of Porphyromonas macacae COT-192_OH2859.</title>
        <authorList>
            <person name="Wallis C."/>
            <person name="Deusch O."/>
            <person name="O'Flynn C."/>
            <person name="Davis I."/>
            <person name="Horsfall A."/>
            <person name="Kirkwood N."/>
            <person name="Harris S."/>
            <person name="Eisen J.A."/>
            <person name="Coil D.A."/>
            <person name="Darling A.E."/>
            <person name="Jospin G."/>
            <person name="Alexiev A."/>
        </authorList>
    </citation>
    <scope>NUCLEOTIDE SEQUENCE [LARGE SCALE GENOMIC DNA]</scope>
    <source>
        <strain evidence="8">COT-192 OH2859</strain>
    </source>
</reference>
<dbReference type="Gene3D" id="3.90.1150.100">
    <property type="match status" value="2"/>
</dbReference>
<evidence type="ECO:0000256" key="1">
    <source>
        <dbReference type="ARBA" id="ARBA00001933"/>
    </source>
</evidence>
<dbReference type="OrthoDB" id="1112781at2"/>
<feature type="domain" description="Aminotransferase class I/classII large" evidence="6">
    <location>
        <begin position="57"/>
        <end position="423"/>
    </location>
</feature>
<evidence type="ECO:0000313" key="8">
    <source>
        <dbReference type="Proteomes" id="UP000030103"/>
    </source>
</evidence>
<dbReference type="InterPro" id="IPR050596">
    <property type="entry name" value="AspAT/PAT-like"/>
</dbReference>
<comment type="similarity">
    <text evidence="2">Belongs to the class-I pyridoxal-phosphate-dependent aminotransferase family.</text>
</comment>
<dbReference type="PANTHER" id="PTHR46383">
    <property type="entry name" value="ASPARTATE AMINOTRANSFERASE"/>
    <property type="match status" value="1"/>
</dbReference>
<evidence type="ECO:0000256" key="3">
    <source>
        <dbReference type="ARBA" id="ARBA00022576"/>
    </source>
</evidence>
<keyword evidence="4 7" id="KW-0808">Transferase</keyword>
<dbReference type="InterPro" id="IPR015424">
    <property type="entry name" value="PyrdxlP-dep_Trfase"/>
</dbReference>
<keyword evidence="3 7" id="KW-0032">Aminotransferase</keyword>
<dbReference type="EMBL" id="JRFA01000028">
    <property type="protein sequence ID" value="KGN72495.1"/>
    <property type="molecule type" value="Genomic_DNA"/>
</dbReference>
<dbReference type="STRING" id="28115.HQ47_09705"/>
<evidence type="ECO:0000256" key="2">
    <source>
        <dbReference type="ARBA" id="ARBA00007441"/>
    </source>
</evidence>
<evidence type="ECO:0000313" key="7">
    <source>
        <dbReference type="EMBL" id="KGN72495.1"/>
    </source>
</evidence>
<dbReference type="eggNOG" id="COG0436">
    <property type="taxonomic scope" value="Bacteria"/>
</dbReference>
<protein>
    <submittedName>
        <fullName evidence="7">Aminotransferase</fullName>
    </submittedName>
</protein>
<comment type="caution">
    <text evidence="7">The sequence shown here is derived from an EMBL/GenBank/DDBJ whole genome shotgun (WGS) entry which is preliminary data.</text>
</comment>
<evidence type="ECO:0000256" key="5">
    <source>
        <dbReference type="ARBA" id="ARBA00022898"/>
    </source>
</evidence>
<dbReference type="Proteomes" id="UP000030103">
    <property type="component" value="Unassembled WGS sequence"/>
</dbReference>
<dbReference type="InterPro" id="IPR004839">
    <property type="entry name" value="Aminotransferase_I/II_large"/>
</dbReference>
<accession>A0A0A2E4X1</accession>
<dbReference type="RefSeq" id="WP_036875091.1">
    <property type="nucleotide sequence ID" value="NZ_JRFA01000028.1"/>
</dbReference>
<name>A0A0A2E4X1_9PORP</name>
<evidence type="ECO:0000259" key="6">
    <source>
        <dbReference type="Pfam" id="PF00155"/>
    </source>
</evidence>
<dbReference type="GO" id="GO:0006520">
    <property type="term" value="P:amino acid metabolic process"/>
    <property type="evidence" value="ECO:0007669"/>
    <property type="project" value="InterPro"/>
</dbReference>
<dbReference type="GO" id="GO:0030170">
    <property type="term" value="F:pyridoxal phosphate binding"/>
    <property type="evidence" value="ECO:0007669"/>
    <property type="project" value="InterPro"/>
</dbReference>
<dbReference type="SUPFAM" id="SSF53383">
    <property type="entry name" value="PLP-dependent transferases"/>
    <property type="match status" value="1"/>
</dbReference>
<gene>
    <name evidence="7" type="ORF">HQ47_09705</name>
</gene>
<keyword evidence="5" id="KW-0663">Pyridoxal phosphate</keyword>
<organism evidence="7 8">
    <name type="scientific">Porphyromonas macacae</name>
    <dbReference type="NCBI Taxonomy" id="28115"/>
    <lineage>
        <taxon>Bacteria</taxon>
        <taxon>Pseudomonadati</taxon>
        <taxon>Bacteroidota</taxon>
        <taxon>Bacteroidia</taxon>
        <taxon>Bacteroidales</taxon>
        <taxon>Porphyromonadaceae</taxon>
        <taxon>Porphyromonas</taxon>
    </lineage>
</organism>
<evidence type="ECO:0000256" key="4">
    <source>
        <dbReference type="ARBA" id="ARBA00022679"/>
    </source>
</evidence>
<dbReference type="Gene3D" id="3.40.640.10">
    <property type="entry name" value="Type I PLP-dependent aspartate aminotransferase-like (Major domain)"/>
    <property type="match status" value="1"/>
</dbReference>
<sequence>MNFPISKEIIKQAQEELNIKDLATASIRDLVALVNVLQAKTGIRYVRMEMGVPGLPSPRVAIEAEREAMERGVSAVYPNLDGLPELKAEIARFVKLFLDVDVTPRNCVPTVGSMQGTFTSFLVANRCHKDRSKGTLFIDPGFNMNKLQARILQQPFETFDVFHYRGEKLRDKLESYLKTGQFQSIIYSNPNNPTWQCFTDEELRIIGELATKYDVVVIEDLAYFGMDFRHDYSQPGIPPFVPTVAKYTDNYILLISSSKAFSYAGQRIGMLVISSKLHEREFPDLEVTFGRKRFGEAIVSSALYALSSGATHSAQWGLAALLKATNDGKYNFVEATKIYGEKANKIKKMFTGNGFHIVYDKDGDEPIADGFYFTIGYKNLDSNRLLELLLQYGMCAITLDTTGSEQKGVMRVCVSLIPDEQLPDLEQRAKLLNEHMQS</sequence>
<dbReference type="GO" id="GO:0008483">
    <property type="term" value="F:transaminase activity"/>
    <property type="evidence" value="ECO:0007669"/>
    <property type="project" value="UniProtKB-KW"/>
</dbReference>